<organism evidence="1">
    <name type="scientific">marine sediment metagenome</name>
    <dbReference type="NCBI Taxonomy" id="412755"/>
    <lineage>
        <taxon>unclassified sequences</taxon>
        <taxon>metagenomes</taxon>
        <taxon>ecological metagenomes</taxon>
    </lineage>
</organism>
<name>A0A0F9G7N6_9ZZZZ</name>
<proteinExistence type="predicted"/>
<evidence type="ECO:0008006" key="2">
    <source>
        <dbReference type="Google" id="ProtNLM"/>
    </source>
</evidence>
<comment type="caution">
    <text evidence="1">The sequence shown here is derived from an EMBL/GenBank/DDBJ whole genome shotgun (WGS) entry which is preliminary data.</text>
</comment>
<gene>
    <name evidence="1" type="ORF">LCGC14_1860490</name>
</gene>
<evidence type="ECO:0000313" key="1">
    <source>
        <dbReference type="EMBL" id="KKL94859.1"/>
    </source>
</evidence>
<accession>A0A0F9G7N6</accession>
<reference evidence="1" key="1">
    <citation type="journal article" date="2015" name="Nature">
        <title>Complex archaea that bridge the gap between prokaryotes and eukaryotes.</title>
        <authorList>
            <person name="Spang A."/>
            <person name="Saw J.H."/>
            <person name="Jorgensen S.L."/>
            <person name="Zaremba-Niedzwiedzka K."/>
            <person name="Martijn J."/>
            <person name="Lind A.E."/>
            <person name="van Eijk R."/>
            <person name="Schleper C."/>
            <person name="Guy L."/>
            <person name="Ettema T.J."/>
        </authorList>
    </citation>
    <scope>NUCLEOTIDE SEQUENCE</scope>
</reference>
<dbReference type="AlphaFoldDB" id="A0A0F9G7N6"/>
<protein>
    <recommendedName>
        <fullName evidence="2">SHOCT domain-containing protein</fullName>
    </recommendedName>
</protein>
<sequence>MESNSIEECMHELHQRYAHGEIEQEDYLEGITALQQELEAES</sequence>
<dbReference type="EMBL" id="LAZR01018820">
    <property type="protein sequence ID" value="KKL94859.1"/>
    <property type="molecule type" value="Genomic_DNA"/>
</dbReference>